<evidence type="ECO:0000313" key="2">
    <source>
        <dbReference type="EMBL" id="AAF97207.1"/>
    </source>
</evidence>
<dbReference type="GO" id="GO:0008237">
    <property type="term" value="F:metallopeptidase activity"/>
    <property type="evidence" value="ECO:0007669"/>
    <property type="project" value="UniProtKB-KW"/>
</dbReference>
<protein>
    <submittedName>
        <fullName evidence="2">Membrane metalloprotease</fullName>
    </submittedName>
</protein>
<keyword evidence="2" id="KW-0482">Metalloprotease</keyword>
<evidence type="ECO:0000256" key="1">
    <source>
        <dbReference type="SAM" id="MobiDB-lite"/>
    </source>
</evidence>
<name>Q9P9B0_9ARCH</name>
<dbReference type="EMBL" id="AF268611">
    <property type="protein sequence ID" value="AAF97207.1"/>
    <property type="molecule type" value="Genomic_DNA"/>
</dbReference>
<reference evidence="2" key="1">
    <citation type="journal article" date="2000" name="Environ. Microbiol.">
        <title>Construction and analysis of bacterial artificial chromosome libraries from a marine microbial assemblage.</title>
        <authorList>
            <person name="Beja O."/>
            <person name="Suzuki M.T."/>
            <person name="Koonin E.V."/>
            <person name="Aravind L."/>
            <person name="Hadd A."/>
            <person name="Nguyen L.P."/>
            <person name="Villacorta R."/>
            <person name="Amjadi M."/>
            <person name="Garrigues C."/>
            <person name="Jovanovich S.B."/>
            <person name="Feldman R.A."/>
            <person name="Delong E.F."/>
        </authorList>
    </citation>
    <scope>NUCLEOTIDE SEQUENCE</scope>
</reference>
<dbReference type="SUPFAM" id="SSF55486">
    <property type="entry name" value="Metalloproteases ('zincins'), catalytic domain"/>
    <property type="match status" value="1"/>
</dbReference>
<dbReference type="GO" id="GO:0006508">
    <property type="term" value="P:proteolysis"/>
    <property type="evidence" value="ECO:0007669"/>
    <property type="project" value="UniProtKB-KW"/>
</dbReference>
<keyword evidence="2" id="KW-0378">Hydrolase</keyword>
<sequence length="268" mass="29014">MDGKTMSKQSLLGILLASLLVTVPLAGCFDEISDAINGESWGKVGGLTLACLRSDTYSKMVVEIDYAPGYAPESSTVSLLKQRLEQVCDKPNGISMDLNEYTFSETSSWNADLVRSVAHDTMDDSPLSGSTLRWHVIMPQGSYSDDSVLGVAVDASTIALFGDSIDDANGLFNRPSSEEVENSVMIHEFGHLLGLVNLVYTSPADHEDADHPGHSNNDDSVMYWAVESQSLGAFFSGDLPSEFDEDDLADMEGMKSGDIPTSDQLWRP</sequence>
<dbReference type="AlphaFoldDB" id="Q9P9B0"/>
<organism evidence="2">
    <name type="scientific">uncultured marine group II euryarchaeote 37F11</name>
    <dbReference type="NCBI Taxonomy" id="133822"/>
    <lineage>
        <taxon>Archaea</taxon>
        <taxon>Methanobacteriati</taxon>
        <taxon>Thermoplasmatota</taxon>
        <taxon>Candidatus Poseidoniia</taxon>
        <taxon>Candidatus Poseidoniales</taxon>
        <taxon>environmental samples</taxon>
    </lineage>
</organism>
<dbReference type="InterPro" id="IPR024079">
    <property type="entry name" value="MetalloPept_cat_dom_sf"/>
</dbReference>
<feature type="region of interest" description="Disordered" evidence="1">
    <location>
        <begin position="244"/>
        <end position="268"/>
    </location>
</feature>
<proteinExistence type="predicted"/>
<dbReference type="Gene3D" id="3.40.390.10">
    <property type="entry name" value="Collagenase (Catalytic Domain)"/>
    <property type="match status" value="1"/>
</dbReference>
<accession>Q9P9B0</accession>
<feature type="compositionally biased region" description="Polar residues" evidence="1">
    <location>
        <begin position="259"/>
        <end position="268"/>
    </location>
</feature>
<keyword evidence="2" id="KW-0645">Protease</keyword>